<dbReference type="OrthoDB" id="205403at2759"/>
<evidence type="ECO:0000256" key="1">
    <source>
        <dbReference type="SAM" id="MobiDB-lite"/>
    </source>
</evidence>
<evidence type="ECO:0000313" key="4">
    <source>
        <dbReference type="Proteomes" id="UP000481861"/>
    </source>
</evidence>
<feature type="signal peptide" evidence="2">
    <location>
        <begin position="1"/>
        <end position="22"/>
    </location>
</feature>
<feature type="compositionally biased region" description="Low complexity" evidence="1">
    <location>
        <begin position="98"/>
        <end position="113"/>
    </location>
</feature>
<evidence type="ECO:0000256" key="2">
    <source>
        <dbReference type="SAM" id="SignalP"/>
    </source>
</evidence>
<evidence type="ECO:0000313" key="3">
    <source>
        <dbReference type="EMBL" id="KAF2867625.1"/>
    </source>
</evidence>
<feature type="compositionally biased region" description="Polar residues" evidence="1">
    <location>
        <begin position="44"/>
        <end position="53"/>
    </location>
</feature>
<reference evidence="3 4" key="1">
    <citation type="submission" date="2020-01" db="EMBL/GenBank/DDBJ databases">
        <authorList>
            <consortium name="DOE Joint Genome Institute"/>
            <person name="Haridas S."/>
            <person name="Albert R."/>
            <person name="Binder M."/>
            <person name="Bloem J."/>
            <person name="Labutti K."/>
            <person name="Salamov A."/>
            <person name="Andreopoulos B."/>
            <person name="Baker S.E."/>
            <person name="Barry K."/>
            <person name="Bills G."/>
            <person name="Bluhm B.H."/>
            <person name="Cannon C."/>
            <person name="Castanera R."/>
            <person name="Culley D.E."/>
            <person name="Daum C."/>
            <person name="Ezra D."/>
            <person name="Gonzalez J.B."/>
            <person name="Henrissat B."/>
            <person name="Kuo A."/>
            <person name="Liang C."/>
            <person name="Lipzen A."/>
            <person name="Lutzoni F."/>
            <person name="Magnuson J."/>
            <person name="Mondo S."/>
            <person name="Nolan M."/>
            <person name="Ohm R."/>
            <person name="Pangilinan J."/>
            <person name="Park H.-J.H."/>
            <person name="Ramirez L."/>
            <person name="Alfaro M."/>
            <person name="Sun H."/>
            <person name="Tritt A."/>
            <person name="Yoshinaga Y."/>
            <person name="Zwiers L.-H.L."/>
            <person name="Turgeon B.G."/>
            <person name="Goodwin S.B."/>
            <person name="Spatafora J.W."/>
            <person name="Crous P.W."/>
            <person name="Grigoriev I.V."/>
        </authorList>
    </citation>
    <scope>NUCLEOTIDE SEQUENCE [LARGE SCALE GENOMIC DNA]</scope>
    <source>
        <strain evidence="3 4">CBS 611.86</strain>
    </source>
</reference>
<dbReference type="EMBL" id="JAADJZ010000022">
    <property type="protein sequence ID" value="KAF2867625.1"/>
    <property type="molecule type" value="Genomic_DNA"/>
</dbReference>
<name>A0A7C8MI19_9PLEO</name>
<sequence length="202" mass="22165">MFGSRCLLVLLAFVATWQLRNPTSVPPARLRSRALNQARHLQSKLPNSSHTSHPQPPSMPSSDYTSAAGGALKLKGVSTGIDKKKKKKKPKSTANPSTPDATQATTTSTTLTANPDLKHKFESPSGTPRRSLSPAVAEQALRKAGGRQKTEAELRHEEARRKRLEERVRKEGVKTHKEKVEELNKYLSGLSEHHDMPKIGPG</sequence>
<accession>A0A7C8MI19</accession>
<dbReference type="GO" id="GO:0005730">
    <property type="term" value="C:nucleolus"/>
    <property type="evidence" value="ECO:0007669"/>
    <property type="project" value="TreeGrafter"/>
</dbReference>
<keyword evidence="2" id="KW-0732">Signal</keyword>
<dbReference type="PANTHER" id="PTHR13282:SF6">
    <property type="entry name" value="PROTEIN FAM32A"/>
    <property type="match status" value="1"/>
</dbReference>
<dbReference type="AlphaFoldDB" id="A0A7C8MI19"/>
<dbReference type="PANTHER" id="PTHR13282">
    <property type="entry name" value="PROTEIN FAM32A"/>
    <property type="match status" value="1"/>
</dbReference>
<feature type="region of interest" description="Disordered" evidence="1">
    <location>
        <begin position="41"/>
        <end position="176"/>
    </location>
</feature>
<protein>
    <recommendedName>
        <fullName evidence="5">DUF1754-domain-containing protein</fullName>
    </recommendedName>
</protein>
<evidence type="ECO:0008006" key="5">
    <source>
        <dbReference type="Google" id="ProtNLM"/>
    </source>
</evidence>
<dbReference type="InterPro" id="IPR013865">
    <property type="entry name" value="FAM32A"/>
</dbReference>
<gene>
    <name evidence="3" type="ORF">BDV95DRAFT_597838</name>
</gene>
<proteinExistence type="predicted"/>
<keyword evidence="4" id="KW-1185">Reference proteome</keyword>
<dbReference type="Pfam" id="PF08555">
    <property type="entry name" value="FAM32A"/>
    <property type="match status" value="1"/>
</dbReference>
<comment type="caution">
    <text evidence="3">The sequence shown here is derived from an EMBL/GenBank/DDBJ whole genome shotgun (WGS) entry which is preliminary data.</text>
</comment>
<organism evidence="3 4">
    <name type="scientific">Massariosphaeria phaeospora</name>
    <dbReference type="NCBI Taxonomy" id="100035"/>
    <lineage>
        <taxon>Eukaryota</taxon>
        <taxon>Fungi</taxon>
        <taxon>Dikarya</taxon>
        <taxon>Ascomycota</taxon>
        <taxon>Pezizomycotina</taxon>
        <taxon>Dothideomycetes</taxon>
        <taxon>Pleosporomycetidae</taxon>
        <taxon>Pleosporales</taxon>
        <taxon>Pleosporales incertae sedis</taxon>
        <taxon>Massariosphaeria</taxon>
    </lineage>
</organism>
<feature type="chain" id="PRO_5028909578" description="DUF1754-domain-containing protein" evidence="2">
    <location>
        <begin position="23"/>
        <end position="202"/>
    </location>
</feature>
<feature type="compositionally biased region" description="Basic and acidic residues" evidence="1">
    <location>
        <begin position="148"/>
        <end position="176"/>
    </location>
</feature>
<dbReference type="Proteomes" id="UP000481861">
    <property type="component" value="Unassembled WGS sequence"/>
</dbReference>